<comment type="caution">
    <text evidence="1">The sequence shown here is derived from an EMBL/GenBank/DDBJ whole genome shotgun (WGS) entry which is preliminary data.</text>
</comment>
<name>A0AAW1TUV4_9CUCU</name>
<gene>
    <name evidence="1" type="ORF">WA026_015159</name>
</gene>
<reference evidence="1 2" key="1">
    <citation type="submission" date="2023-03" db="EMBL/GenBank/DDBJ databases">
        <title>Genome insight into feeding habits of ladybird beetles.</title>
        <authorList>
            <person name="Li H.-S."/>
            <person name="Huang Y.-H."/>
            <person name="Pang H."/>
        </authorList>
    </citation>
    <scope>NUCLEOTIDE SEQUENCE [LARGE SCALE GENOMIC DNA]</scope>
    <source>
        <strain evidence="1">SYSU_2023b</strain>
        <tissue evidence="1">Whole body</tissue>
    </source>
</reference>
<accession>A0AAW1TUV4</accession>
<dbReference type="EMBL" id="JARQZJ010000008">
    <property type="protein sequence ID" value="KAK9871911.1"/>
    <property type="molecule type" value="Genomic_DNA"/>
</dbReference>
<organism evidence="1 2">
    <name type="scientific">Henosepilachna vigintioctopunctata</name>
    <dbReference type="NCBI Taxonomy" id="420089"/>
    <lineage>
        <taxon>Eukaryota</taxon>
        <taxon>Metazoa</taxon>
        <taxon>Ecdysozoa</taxon>
        <taxon>Arthropoda</taxon>
        <taxon>Hexapoda</taxon>
        <taxon>Insecta</taxon>
        <taxon>Pterygota</taxon>
        <taxon>Neoptera</taxon>
        <taxon>Endopterygota</taxon>
        <taxon>Coleoptera</taxon>
        <taxon>Polyphaga</taxon>
        <taxon>Cucujiformia</taxon>
        <taxon>Coccinelloidea</taxon>
        <taxon>Coccinellidae</taxon>
        <taxon>Epilachninae</taxon>
        <taxon>Epilachnini</taxon>
        <taxon>Henosepilachna</taxon>
    </lineage>
</organism>
<dbReference type="Proteomes" id="UP001431783">
    <property type="component" value="Unassembled WGS sequence"/>
</dbReference>
<dbReference type="AlphaFoldDB" id="A0AAW1TUV4"/>
<evidence type="ECO:0000313" key="2">
    <source>
        <dbReference type="Proteomes" id="UP001431783"/>
    </source>
</evidence>
<evidence type="ECO:0000313" key="1">
    <source>
        <dbReference type="EMBL" id="KAK9871911.1"/>
    </source>
</evidence>
<protein>
    <submittedName>
        <fullName evidence="1">Uncharacterized protein</fullName>
    </submittedName>
</protein>
<sequence length="92" mass="10663">METCVAGNVFLQAKELLIIVGHRGIEFHWKSRICDGLVSRCVSYQIDDKNVYRLIPDRYLISSALAKVFIRKYDNCSEIRCSNVRKLSVLWP</sequence>
<keyword evidence="2" id="KW-1185">Reference proteome</keyword>
<proteinExistence type="predicted"/>